<keyword evidence="3 6" id="KW-1133">Transmembrane helix</keyword>
<dbReference type="PANTHER" id="PTHR33048">
    <property type="entry name" value="PTH11-LIKE INTEGRAL MEMBRANE PROTEIN (AFU_ORTHOLOGUE AFUA_5G11245)"/>
    <property type="match status" value="1"/>
</dbReference>
<dbReference type="AlphaFoldDB" id="A0A6A6U1G5"/>
<evidence type="ECO:0000256" key="5">
    <source>
        <dbReference type="ARBA" id="ARBA00038359"/>
    </source>
</evidence>
<evidence type="ECO:0000259" key="7">
    <source>
        <dbReference type="Pfam" id="PF20684"/>
    </source>
</evidence>
<dbReference type="Proteomes" id="UP000799302">
    <property type="component" value="Unassembled WGS sequence"/>
</dbReference>
<evidence type="ECO:0000256" key="3">
    <source>
        <dbReference type="ARBA" id="ARBA00022989"/>
    </source>
</evidence>
<sequence>MGSLSIRDAPISNNSPVTMATLPPSSGGKSLLICGSIFAVLCTIWMVLRMYSRKVRNTCIYAEDWLVLAALIFYYALLVNIFYLVIAAGLGHHDVDIPPHMIITLIKFSIPLNTLFTLSLGLVKCSICLTLSRIFFMPPYKQLALLSLLLAIFWTTAAIIVIFATCRPVSALWNPLTPGAVCSDTNRAIFATNCADIVLDALIVVLPLPVIIRLQVPRANKIALVFLFALGLITIGAGVLRAVALAKLQTDIAFDMVAPELFCVCQVGIAIFIANSTVIRPVFDRIFGRWRCASENTCPRYPVSKSSDPDARLPAGQV</sequence>
<dbReference type="OrthoDB" id="9976870at2759"/>
<feature type="transmembrane region" description="Helical" evidence="6">
    <location>
        <begin position="30"/>
        <end position="48"/>
    </location>
</feature>
<dbReference type="EMBL" id="MU004240">
    <property type="protein sequence ID" value="KAF2665750.1"/>
    <property type="molecule type" value="Genomic_DNA"/>
</dbReference>
<comment type="subcellular location">
    <subcellularLocation>
        <location evidence="1">Membrane</location>
        <topology evidence="1">Multi-pass membrane protein</topology>
    </subcellularLocation>
</comment>
<feature type="transmembrane region" description="Helical" evidence="6">
    <location>
        <begin position="222"/>
        <end position="244"/>
    </location>
</feature>
<evidence type="ECO:0000313" key="8">
    <source>
        <dbReference type="EMBL" id="KAF2665750.1"/>
    </source>
</evidence>
<feature type="transmembrane region" description="Helical" evidence="6">
    <location>
        <begin position="68"/>
        <end position="90"/>
    </location>
</feature>
<dbReference type="PANTHER" id="PTHR33048:SF19">
    <property type="entry name" value="MEMBRANE PROTEIN PTH11-LIKE, PUTATIVE (AFU_ORTHOLOGUE AFUA_1G14080)-RELATED"/>
    <property type="match status" value="1"/>
</dbReference>
<dbReference type="InterPro" id="IPR049326">
    <property type="entry name" value="Rhodopsin_dom_fungi"/>
</dbReference>
<keyword evidence="2 6" id="KW-0812">Transmembrane</keyword>
<comment type="similarity">
    <text evidence="5">Belongs to the SAT4 family.</text>
</comment>
<proteinExistence type="inferred from homology"/>
<feature type="transmembrane region" description="Helical" evidence="6">
    <location>
        <begin position="188"/>
        <end position="210"/>
    </location>
</feature>
<name>A0A6A6U1G5_9PEZI</name>
<evidence type="ECO:0000256" key="4">
    <source>
        <dbReference type="ARBA" id="ARBA00023136"/>
    </source>
</evidence>
<dbReference type="InterPro" id="IPR052337">
    <property type="entry name" value="SAT4-like"/>
</dbReference>
<feature type="transmembrane region" description="Helical" evidence="6">
    <location>
        <begin position="110"/>
        <end position="131"/>
    </location>
</feature>
<feature type="transmembrane region" description="Helical" evidence="6">
    <location>
        <begin position="143"/>
        <end position="164"/>
    </location>
</feature>
<evidence type="ECO:0000256" key="2">
    <source>
        <dbReference type="ARBA" id="ARBA00022692"/>
    </source>
</evidence>
<feature type="domain" description="Rhodopsin" evidence="7">
    <location>
        <begin position="48"/>
        <end position="284"/>
    </location>
</feature>
<organism evidence="8 9">
    <name type="scientific">Microthyrium microscopicum</name>
    <dbReference type="NCBI Taxonomy" id="703497"/>
    <lineage>
        <taxon>Eukaryota</taxon>
        <taxon>Fungi</taxon>
        <taxon>Dikarya</taxon>
        <taxon>Ascomycota</taxon>
        <taxon>Pezizomycotina</taxon>
        <taxon>Dothideomycetes</taxon>
        <taxon>Dothideomycetes incertae sedis</taxon>
        <taxon>Microthyriales</taxon>
        <taxon>Microthyriaceae</taxon>
        <taxon>Microthyrium</taxon>
    </lineage>
</organism>
<protein>
    <recommendedName>
        <fullName evidence="7">Rhodopsin domain-containing protein</fullName>
    </recommendedName>
</protein>
<dbReference type="GO" id="GO:0016020">
    <property type="term" value="C:membrane"/>
    <property type="evidence" value="ECO:0007669"/>
    <property type="project" value="UniProtKB-SubCell"/>
</dbReference>
<keyword evidence="4 6" id="KW-0472">Membrane</keyword>
<gene>
    <name evidence="8" type="ORF">BT63DRAFT_74773</name>
</gene>
<evidence type="ECO:0000313" key="9">
    <source>
        <dbReference type="Proteomes" id="UP000799302"/>
    </source>
</evidence>
<accession>A0A6A6U1G5</accession>
<evidence type="ECO:0000256" key="6">
    <source>
        <dbReference type="SAM" id="Phobius"/>
    </source>
</evidence>
<dbReference type="Pfam" id="PF20684">
    <property type="entry name" value="Fung_rhodopsin"/>
    <property type="match status" value="1"/>
</dbReference>
<reference evidence="8" key="1">
    <citation type="journal article" date="2020" name="Stud. Mycol.">
        <title>101 Dothideomycetes genomes: a test case for predicting lifestyles and emergence of pathogens.</title>
        <authorList>
            <person name="Haridas S."/>
            <person name="Albert R."/>
            <person name="Binder M."/>
            <person name="Bloem J."/>
            <person name="Labutti K."/>
            <person name="Salamov A."/>
            <person name="Andreopoulos B."/>
            <person name="Baker S."/>
            <person name="Barry K."/>
            <person name="Bills G."/>
            <person name="Bluhm B."/>
            <person name="Cannon C."/>
            <person name="Castanera R."/>
            <person name="Culley D."/>
            <person name="Daum C."/>
            <person name="Ezra D."/>
            <person name="Gonzalez J."/>
            <person name="Henrissat B."/>
            <person name="Kuo A."/>
            <person name="Liang C."/>
            <person name="Lipzen A."/>
            <person name="Lutzoni F."/>
            <person name="Magnuson J."/>
            <person name="Mondo S."/>
            <person name="Nolan M."/>
            <person name="Ohm R."/>
            <person name="Pangilinan J."/>
            <person name="Park H.-J."/>
            <person name="Ramirez L."/>
            <person name="Alfaro M."/>
            <person name="Sun H."/>
            <person name="Tritt A."/>
            <person name="Yoshinaga Y."/>
            <person name="Zwiers L.-H."/>
            <person name="Turgeon B."/>
            <person name="Goodwin S."/>
            <person name="Spatafora J."/>
            <person name="Crous P."/>
            <person name="Grigoriev I."/>
        </authorList>
    </citation>
    <scope>NUCLEOTIDE SEQUENCE</scope>
    <source>
        <strain evidence="8">CBS 115976</strain>
    </source>
</reference>
<evidence type="ECO:0000256" key="1">
    <source>
        <dbReference type="ARBA" id="ARBA00004141"/>
    </source>
</evidence>
<feature type="transmembrane region" description="Helical" evidence="6">
    <location>
        <begin position="256"/>
        <end position="279"/>
    </location>
</feature>
<keyword evidence="9" id="KW-1185">Reference proteome</keyword>